<organism evidence="2 3">
    <name type="scientific">Stentor coeruleus</name>
    <dbReference type="NCBI Taxonomy" id="5963"/>
    <lineage>
        <taxon>Eukaryota</taxon>
        <taxon>Sar</taxon>
        <taxon>Alveolata</taxon>
        <taxon>Ciliophora</taxon>
        <taxon>Postciliodesmatophora</taxon>
        <taxon>Heterotrichea</taxon>
        <taxon>Heterotrichida</taxon>
        <taxon>Stentoridae</taxon>
        <taxon>Stentor</taxon>
    </lineage>
</organism>
<protein>
    <submittedName>
        <fullName evidence="2">Uncharacterized protein</fullName>
    </submittedName>
</protein>
<accession>A0A1R2ARZ0</accession>
<name>A0A1R2ARZ0_9CILI</name>
<gene>
    <name evidence="2" type="ORF">SteCoe_35637</name>
</gene>
<dbReference type="Proteomes" id="UP000187209">
    <property type="component" value="Unassembled WGS sequence"/>
</dbReference>
<feature type="transmembrane region" description="Helical" evidence="1">
    <location>
        <begin position="61"/>
        <end position="78"/>
    </location>
</feature>
<feature type="transmembrane region" description="Helical" evidence="1">
    <location>
        <begin position="28"/>
        <end position="49"/>
    </location>
</feature>
<reference evidence="2 3" key="1">
    <citation type="submission" date="2016-11" db="EMBL/GenBank/DDBJ databases">
        <title>The macronuclear genome of Stentor coeruleus: a giant cell with tiny introns.</title>
        <authorList>
            <person name="Slabodnick M."/>
            <person name="Ruby J.G."/>
            <person name="Reiff S.B."/>
            <person name="Swart E.C."/>
            <person name="Gosai S."/>
            <person name="Prabakaran S."/>
            <person name="Witkowska E."/>
            <person name="Larue G.E."/>
            <person name="Fisher S."/>
            <person name="Freeman R.M."/>
            <person name="Gunawardena J."/>
            <person name="Chu W."/>
            <person name="Stover N.A."/>
            <person name="Gregory B.D."/>
            <person name="Nowacki M."/>
            <person name="Derisi J."/>
            <person name="Roy S.W."/>
            <person name="Marshall W.F."/>
            <person name="Sood P."/>
        </authorList>
    </citation>
    <scope>NUCLEOTIDE SEQUENCE [LARGE SCALE GENOMIC DNA]</scope>
    <source>
        <strain evidence="2">WM001</strain>
    </source>
</reference>
<dbReference type="AlphaFoldDB" id="A0A1R2ARZ0"/>
<dbReference type="EMBL" id="MPUH01001535">
    <property type="protein sequence ID" value="OMJ67256.1"/>
    <property type="molecule type" value="Genomic_DNA"/>
</dbReference>
<comment type="caution">
    <text evidence="2">The sequence shown here is derived from an EMBL/GenBank/DDBJ whole genome shotgun (WGS) entry which is preliminary data.</text>
</comment>
<sequence>MDYLDNKLEPLDKKHEEPIKNQRYYRGLFKVLATAVGIRYAVGLLSVRNDPVRKALLGKRFYGLWFPVVMAGFVVYPIDNKLWQWTNSQMSFWQNLVFSNE</sequence>
<keyword evidence="3" id="KW-1185">Reference proteome</keyword>
<evidence type="ECO:0000313" key="2">
    <source>
        <dbReference type="EMBL" id="OMJ67256.1"/>
    </source>
</evidence>
<evidence type="ECO:0000256" key="1">
    <source>
        <dbReference type="SAM" id="Phobius"/>
    </source>
</evidence>
<proteinExistence type="predicted"/>
<keyword evidence="1" id="KW-0812">Transmembrane</keyword>
<evidence type="ECO:0000313" key="3">
    <source>
        <dbReference type="Proteomes" id="UP000187209"/>
    </source>
</evidence>
<keyword evidence="1" id="KW-1133">Transmembrane helix</keyword>
<keyword evidence="1" id="KW-0472">Membrane</keyword>